<sequence>MFERYEGGEQAVVVHVFFSQDKDTDNLSEFESLVTSAGVVPVQIVTGSRKAPHPKYFVGEGKAEEIAEAVKASSADVVLFNHALSPAQERNLERLCQCRVIDRTGVILDIFAQRARTHEGKLQVELAQLRHLSTRLIRGWTHLERQKGGIGLRGPGETQLETDRRLLRDKIRQILSRLSRVEKQREQGRQARNKADIPTVSLVGYTNAGKSSLFNCMTSAEVYAADQLFATLDPTLRRIEVDDVGTAVLADTVGFIRHLPHDLVAAFKATLQETRQATLLLHVVDAVDNRIDENIAAVDSVLEEIDAHEIPVLLVMNKIDMLGDFTPRIDRNEDNLPVRVWLSARTGEGIPLLLKALTERLSGEIAHYELRLPPEAGRLRSRFYQLQAIEKEWIEEDGKVGIEVRMPIVDWCRLCKQEQGLLDYIV</sequence>
<keyword evidence="2 5" id="KW-0547">Nucleotide-binding</keyword>
<keyword evidence="8" id="KW-1185">Reference proteome</keyword>
<dbReference type="SUPFAM" id="SSF52540">
    <property type="entry name" value="P-loop containing nucleoside triphosphate hydrolases"/>
    <property type="match status" value="1"/>
</dbReference>
<evidence type="ECO:0000313" key="8">
    <source>
        <dbReference type="Proteomes" id="UP000280955"/>
    </source>
</evidence>
<feature type="domain" description="Hflx-type G" evidence="6">
    <location>
        <begin position="198"/>
        <end position="365"/>
    </location>
</feature>
<dbReference type="InterPro" id="IPR045498">
    <property type="entry name" value="HflX_C"/>
</dbReference>
<dbReference type="PRINTS" id="PR00326">
    <property type="entry name" value="GTP1OBG"/>
</dbReference>
<dbReference type="InterPro" id="IPR035647">
    <property type="entry name" value="EFG_III/V"/>
</dbReference>
<dbReference type="InterPro" id="IPR027417">
    <property type="entry name" value="P-loop_NTPase"/>
</dbReference>
<dbReference type="Pfam" id="PF01926">
    <property type="entry name" value="MMR_HSR1"/>
    <property type="match status" value="1"/>
</dbReference>
<dbReference type="CDD" id="cd01878">
    <property type="entry name" value="HflX"/>
    <property type="match status" value="1"/>
</dbReference>
<dbReference type="SUPFAM" id="SSF54980">
    <property type="entry name" value="EF-G C-terminal domain-like"/>
    <property type="match status" value="1"/>
</dbReference>
<dbReference type="PANTHER" id="PTHR10229:SF0">
    <property type="entry name" value="GTP-BINDING PROTEIN 6-RELATED"/>
    <property type="match status" value="1"/>
</dbReference>
<gene>
    <name evidence="5" type="primary">hflX</name>
    <name evidence="7" type="ORF">BDD30_2121</name>
</gene>
<dbReference type="NCBIfam" id="TIGR03156">
    <property type="entry name" value="GTP_HflX"/>
    <property type="match status" value="1"/>
</dbReference>
<reference evidence="7 8" key="1">
    <citation type="submission" date="2018-10" db="EMBL/GenBank/DDBJ databases">
        <title>Genomic Encyclopedia of Archaeal and Bacterial Type Strains, Phase II (KMG-II): from individual species to whole genera.</title>
        <authorList>
            <person name="Goeker M."/>
        </authorList>
    </citation>
    <scope>NUCLEOTIDE SEQUENCE [LARGE SCALE GENOMIC DNA]</scope>
    <source>
        <strain evidence="7 8">DSM 15149</strain>
    </source>
</reference>
<evidence type="ECO:0000256" key="3">
    <source>
        <dbReference type="ARBA" id="ARBA00022842"/>
    </source>
</evidence>
<evidence type="ECO:0000256" key="4">
    <source>
        <dbReference type="ARBA" id="ARBA00023134"/>
    </source>
</evidence>
<dbReference type="InterPro" id="IPR016496">
    <property type="entry name" value="GTPase_HflX"/>
</dbReference>
<comment type="caution">
    <text evidence="7">The sequence shown here is derived from an EMBL/GenBank/DDBJ whole genome shotgun (WGS) entry which is preliminary data.</text>
</comment>
<dbReference type="Pfam" id="PF13167">
    <property type="entry name" value="GTP-bdg_N"/>
    <property type="match status" value="1"/>
</dbReference>
<dbReference type="Gene3D" id="6.10.250.2860">
    <property type="match status" value="1"/>
</dbReference>
<keyword evidence="4 5" id="KW-0342">GTP-binding</keyword>
<keyword evidence="1" id="KW-0479">Metal-binding</keyword>
<comment type="function">
    <text evidence="5">GTPase that associates with the 50S ribosomal subunit and may have a role during protein synthesis or ribosome biogenesis.</text>
</comment>
<evidence type="ECO:0000256" key="1">
    <source>
        <dbReference type="ARBA" id="ARBA00022723"/>
    </source>
</evidence>
<evidence type="ECO:0000259" key="6">
    <source>
        <dbReference type="PROSITE" id="PS51705"/>
    </source>
</evidence>
<dbReference type="InterPro" id="IPR042108">
    <property type="entry name" value="GTPase_HflX_N_sf"/>
</dbReference>
<dbReference type="Gene3D" id="3.40.50.11060">
    <property type="entry name" value="GTPase HflX, N-terminal domain"/>
    <property type="match status" value="1"/>
</dbReference>
<accession>A0ABX9SPS1</accession>
<name>A0ABX9SPS1_9GAMM</name>
<dbReference type="EMBL" id="RBLJ01000002">
    <property type="protein sequence ID" value="RKS60010.1"/>
    <property type="molecule type" value="Genomic_DNA"/>
</dbReference>
<dbReference type="PANTHER" id="PTHR10229">
    <property type="entry name" value="GTP-BINDING PROTEIN HFLX"/>
    <property type="match status" value="1"/>
</dbReference>
<organism evidence="7 8">
    <name type="scientific">Photorhabdus asymbiotica</name>
    <dbReference type="NCBI Taxonomy" id="291112"/>
    <lineage>
        <taxon>Bacteria</taxon>
        <taxon>Pseudomonadati</taxon>
        <taxon>Pseudomonadota</taxon>
        <taxon>Gammaproteobacteria</taxon>
        <taxon>Enterobacterales</taxon>
        <taxon>Morganellaceae</taxon>
        <taxon>Photorhabdus</taxon>
    </lineage>
</organism>
<dbReference type="Proteomes" id="UP000280955">
    <property type="component" value="Unassembled WGS sequence"/>
</dbReference>
<comment type="similarity">
    <text evidence="5">Belongs to the TRAFAC class OBG-HflX-like GTPase superfamily. HflX GTPase family.</text>
</comment>
<dbReference type="Pfam" id="PF19275">
    <property type="entry name" value="HflX_C"/>
    <property type="match status" value="1"/>
</dbReference>
<evidence type="ECO:0000256" key="5">
    <source>
        <dbReference type="HAMAP-Rule" id="MF_00900"/>
    </source>
</evidence>
<dbReference type="PROSITE" id="PS51705">
    <property type="entry name" value="G_HFLX"/>
    <property type="match status" value="1"/>
</dbReference>
<keyword evidence="3" id="KW-0460">Magnesium</keyword>
<protein>
    <recommendedName>
        <fullName evidence="5">GTPase HflX</fullName>
    </recommendedName>
    <alternativeName>
        <fullName evidence="5">GTP-binding protein HflX</fullName>
    </alternativeName>
</protein>
<evidence type="ECO:0000256" key="2">
    <source>
        <dbReference type="ARBA" id="ARBA00022741"/>
    </source>
</evidence>
<dbReference type="InterPro" id="IPR025121">
    <property type="entry name" value="GTPase_HflX_N"/>
</dbReference>
<dbReference type="InterPro" id="IPR032305">
    <property type="entry name" value="GTP-bd_M"/>
</dbReference>
<comment type="subunit">
    <text evidence="5">Monomer. Associates with the 50S ribosomal subunit.</text>
</comment>
<comment type="subcellular location">
    <subcellularLocation>
        <location evidence="5">Cytoplasm</location>
    </subcellularLocation>
    <text evidence="5">May associate with membranes.</text>
</comment>
<dbReference type="InterPro" id="IPR006073">
    <property type="entry name" value="GTP-bd"/>
</dbReference>
<dbReference type="HAMAP" id="MF_00900">
    <property type="entry name" value="GTPase_HflX"/>
    <property type="match status" value="1"/>
</dbReference>
<dbReference type="Gene3D" id="3.40.50.300">
    <property type="entry name" value="P-loop containing nucleotide triphosphate hydrolases"/>
    <property type="match status" value="1"/>
</dbReference>
<dbReference type="RefSeq" id="WP_015836154.1">
    <property type="nucleotide sequence ID" value="NC_012962.1"/>
</dbReference>
<evidence type="ECO:0000313" key="7">
    <source>
        <dbReference type="EMBL" id="RKS60010.1"/>
    </source>
</evidence>
<dbReference type="NCBIfam" id="NF008280">
    <property type="entry name" value="PRK11058.1"/>
    <property type="match status" value="1"/>
</dbReference>
<dbReference type="Pfam" id="PF16360">
    <property type="entry name" value="GTP-bdg_M"/>
    <property type="match status" value="1"/>
</dbReference>
<dbReference type="InterPro" id="IPR030394">
    <property type="entry name" value="G_HFLX_dom"/>
</dbReference>
<keyword evidence="5" id="KW-0963">Cytoplasm</keyword>
<dbReference type="PIRSF" id="PIRSF006809">
    <property type="entry name" value="GTP-binding_hflX_prd"/>
    <property type="match status" value="1"/>
</dbReference>
<proteinExistence type="inferred from homology"/>